<evidence type="ECO:0000313" key="3">
    <source>
        <dbReference type="Proteomes" id="UP000789901"/>
    </source>
</evidence>
<feature type="compositionally biased region" description="Polar residues" evidence="1">
    <location>
        <begin position="219"/>
        <end position="229"/>
    </location>
</feature>
<dbReference type="EMBL" id="CAJVQB010008135">
    <property type="protein sequence ID" value="CAG8714448.1"/>
    <property type="molecule type" value="Genomic_DNA"/>
</dbReference>
<feature type="region of interest" description="Disordered" evidence="1">
    <location>
        <begin position="219"/>
        <end position="240"/>
    </location>
</feature>
<protein>
    <submittedName>
        <fullName evidence="2">31297_t:CDS:1</fullName>
    </submittedName>
</protein>
<gene>
    <name evidence="2" type="ORF">GMARGA_LOCUS12996</name>
</gene>
<reference evidence="2 3" key="1">
    <citation type="submission" date="2021-06" db="EMBL/GenBank/DDBJ databases">
        <authorList>
            <person name="Kallberg Y."/>
            <person name="Tangrot J."/>
            <person name="Rosling A."/>
        </authorList>
    </citation>
    <scope>NUCLEOTIDE SEQUENCE [LARGE SCALE GENOMIC DNA]</scope>
    <source>
        <strain evidence="2 3">120-4 pot B 10/14</strain>
    </source>
</reference>
<feature type="compositionally biased region" description="Basic and acidic residues" evidence="1">
    <location>
        <begin position="271"/>
        <end position="280"/>
    </location>
</feature>
<organism evidence="2 3">
    <name type="scientific">Gigaspora margarita</name>
    <dbReference type="NCBI Taxonomy" id="4874"/>
    <lineage>
        <taxon>Eukaryota</taxon>
        <taxon>Fungi</taxon>
        <taxon>Fungi incertae sedis</taxon>
        <taxon>Mucoromycota</taxon>
        <taxon>Glomeromycotina</taxon>
        <taxon>Glomeromycetes</taxon>
        <taxon>Diversisporales</taxon>
        <taxon>Gigasporaceae</taxon>
        <taxon>Gigaspora</taxon>
    </lineage>
</organism>
<proteinExistence type="predicted"/>
<evidence type="ECO:0000256" key="1">
    <source>
        <dbReference type="SAM" id="MobiDB-lite"/>
    </source>
</evidence>
<comment type="caution">
    <text evidence="2">The sequence shown here is derived from an EMBL/GenBank/DDBJ whole genome shotgun (WGS) entry which is preliminary data.</text>
</comment>
<sequence>MRKVTERKDIQEETECVEIPFRTKQTEYMILDIHVDNKNDNIKENPYQHKEVAVNIIHIATENQEIMYNPLQMDQMLLDIDTVNTKNFIPVLPIRKKLTRITVGDNQKEDLKIRKQHRLTLHGLPENIAEVLLLHQVRYLKAKAVYIPQSELRKLLAILEIFSRYKSEIKEKKTTRVIKKNENRTTRKTLELGNYTTMKSKWKHTGKENDNTIENLNTRRMTHKNNLSNENEERSGYPKNESLNAILQEILNRLEKIESSYSSNRAIATPDTKRVHEKTQGTHSWGVGPNRS</sequence>
<keyword evidence="3" id="KW-1185">Reference proteome</keyword>
<accession>A0ABN7V0R8</accession>
<dbReference type="Proteomes" id="UP000789901">
    <property type="component" value="Unassembled WGS sequence"/>
</dbReference>
<feature type="region of interest" description="Disordered" evidence="1">
    <location>
        <begin position="268"/>
        <end position="292"/>
    </location>
</feature>
<evidence type="ECO:0000313" key="2">
    <source>
        <dbReference type="EMBL" id="CAG8714448.1"/>
    </source>
</evidence>
<name>A0ABN7V0R8_GIGMA</name>